<reference evidence="1" key="1">
    <citation type="journal article" date="2014" name="Int. J. Syst. Evol. Microbiol.">
        <title>Complete genome sequence of Corynebacterium casei LMG S-19264T (=DSM 44701T), isolated from a smear-ripened cheese.</title>
        <authorList>
            <consortium name="US DOE Joint Genome Institute (JGI-PGF)"/>
            <person name="Walter F."/>
            <person name="Albersmeier A."/>
            <person name="Kalinowski J."/>
            <person name="Ruckert C."/>
        </authorList>
    </citation>
    <scope>NUCLEOTIDE SEQUENCE</scope>
    <source>
        <strain evidence="1">CGMCC 1.15082</strain>
    </source>
</reference>
<dbReference type="AlphaFoldDB" id="A0A916S3P9"/>
<keyword evidence="2" id="KW-1185">Reference proteome</keyword>
<evidence type="ECO:0000313" key="2">
    <source>
        <dbReference type="Proteomes" id="UP000646478"/>
    </source>
</evidence>
<proteinExistence type="predicted"/>
<accession>A0A916S3P9</accession>
<dbReference type="Proteomes" id="UP000646478">
    <property type="component" value="Unassembled WGS sequence"/>
</dbReference>
<comment type="caution">
    <text evidence="1">The sequence shown here is derived from an EMBL/GenBank/DDBJ whole genome shotgun (WGS) entry which is preliminary data.</text>
</comment>
<gene>
    <name evidence="1" type="ORF">GCM10011491_06590</name>
</gene>
<sequence>MLKSLNNVIFERKWLPETDESANYEYDIPLHSTPQPAVKMRKRDRAEKIRLAGEPKACLPKVGTGFGVKTCAKTKT</sequence>
<dbReference type="EMBL" id="BMHH01000002">
    <property type="protein sequence ID" value="GGA81898.1"/>
    <property type="molecule type" value="Genomic_DNA"/>
</dbReference>
<protein>
    <submittedName>
        <fullName evidence="1">Uncharacterized protein</fullName>
    </submittedName>
</protein>
<name>A0A916S3P9_9HYPH</name>
<organism evidence="1 2">
    <name type="scientific">Brucella endophytica</name>
    <dbReference type="NCBI Taxonomy" id="1963359"/>
    <lineage>
        <taxon>Bacteria</taxon>
        <taxon>Pseudomonadati</taxon>
        <taxon>Pseudomonadota</taxon>
        <taxon>Alphaproteobacteria</taxon>
        <taxon>Hyphomicrobiales</taxon>
        <taxon>Brucellaceae</taxon>
        <taxon>Brucella/Ochrobactrum group</taxon>
        <taxon>Brucella</taxon>
    </lineage>
</organism>
<reference evidence="1" key="2">
    <citation type="submission" date="2020-09" db="EMBL/GenBank/DDBJ databases">
        <authorList>
            <person name="Sun Q."/>
            <person name="Zhou Y."/>
        </authorList>
    </citation>
    <scope>NUCLEOTIDE SEQUENCE</scope>
    <source>
        <strain evidence="1">CGMCC 1.15082</strain>
    </source>
</reference>
<evidence type="ECO:0000313" key="1">
    <source>
        <dbReference type="EMBL" id="GGA81898.1"/>
    </source>
</evidence>